<name>A0AC60QNP7_IXOPE</name>
<feature type="non-terminal residue" evidence="1">
    <location>
        <position position="86"/>
    </location>
</feature>
<accession>A0AC60QNP7</accession>
<proteinExistence type="predicted"/>
<sequence length="86" mass="9594">LCVQDAKKETKGFANVCTKVRAIVGHYKRSSSARARLQNIQKRTGIEVPLELVQDVAIRWISEYAILARLLKLKNAVALDLGETDT</sequence>
<gene>
    <name evidence="1" type="ORF">HPB47_017276</name>
</gene>
<dbReference type="EMBL" id="JABSTQ010006157">
    <property type="protein sequence ID" value="KAG0437816.1"/>
    <property type="molecule type" value="Genomic_DNA"/>
</dbReference>
<organism evidence="1 2">
    <name type="scientific">Ixodes persulcatus</name>
    <name type="common">Taiga tick</name>
    <dbReference type="NCBI Taxonomy" id="34615"/>
    <lineage>
        <taxon>Eukaryota</taxon>
        <taxon>Metazoa</taxon>
        <taxon>Ecdysozoa</taxon>
        <taxon>Arthropoda</taxon>
        <taxon>Chelicerata</taxon>
        <taxon>Arachnida</taxon>
        <taxon>Acari</taxon>
        <taxon>Parasitiformes</taxon>
        <taxon>Ixodida</taxon>
        <taxon>Ixodoidea</taxon>
        <taxon>Ixodidae</taxon>
        <taxon>Ixodinae</taxon>
        <taxon>Ixodes</taxon>
    </lineage>
</organism>
<feature type="non-terminal residue" evidence="1">
    <location>
        <position position="1"/>
    </location>
</feature>
<protein>
    <submittedName>
        <fullName evidence="1">Uncharacterized protein</fullName>
    </submittedName>
</protein>
<reference evidence="1 2" key="1">
    <citation type="journal article" date="2020" name="Cell">
        <title>Large-Scale Comparative Analyses of Tick Genomes Elucidate Their Genetic Diversity and Vector Capacities.</title>
        <authorList>
            <consortium name="Tick Genome and Microbiome Consortium (TIGMIC)"/>
            <person name="Jia N."/>
            <person name="Wang J."/>
            <person name="Shi W."/>
            <person name="Du L."/>
            <person name="Sun Y."/>
            <person name="Zhan W."/>
            <person name="Jiang J.F."/>
            <person name="Wang Q."/>
            <person name="Zhang B."/>
            <person name="Ji P."/>
            <person name="Bell-Sakyi L."/>
            <person name="Cui X.M."/>
            <person name="Yuan T.T."/>
            <person name="Jiang B.G."/>
            <person name="Yang W.F."/>
            <person name="Lam T.T."/>
            <person name="Chang Q.C."/>
            <person name="Ding S.J."/>
            <person name="Wang X.J."/>
            <person name="Zhu J.G."/>
            <person name="Ruan X.D."/>
            <person name="Zhao L."/>
            <person name="Wei J.T."/>
            <person name="Ye R.Z."/>
            <person name="Que T.C."/>
            <person name="Du C.H."/>
            <person name="Zhou Y.H."/>
            <person name="Cheng J.X."/>
            <person name="Dai P.F."/>
            <person name="Guo W.B."/>
            <person name="Han X.H."/>
            <person name="Huang E.J."/>
            <person name="Li L.F."/>
            <person name="Wei W."/>
            <person name="Gao Y.C."/>
            <person name="Liu J.Z."/>
            <person name="Shao H.Z."/>
            <person name="Wang X."/>
            <person name="Wang C.C."/>
            <person name="Yang T.C."/>
            <person name="Huo Q.B."/>
            <person name="Li W."/>
            <person name="Chen H.Y."/>
            <person name="Chen S.E."/>
            <person name="Zhou L.G."/>
            <person name="Ni X.B."/>
            <person name="Tian J.H."/>
            <person name="Sheng Y."/>
            <person name="Liu T."/>
            <person name="Pan Y.S."/>
            <person name="Xia L.Y."/>
            <person name="Li J."/>
            <person name="Zhao F."/>
            <person name="Cao W.C."/>
        </authorList>
    </citation>
    <scope>NUCLEOTIDE SEQUENCE [LARGE SCALE GENOMIC DNA]</scope>
    <source>
        <strain evidence="1">Iper-2018</strain>
    </source>
</reference>
<keyword evidence="2" id="KW-1185">Reference proteome</keyword>
<evidence type="ECO:0000313" key="1">
    <source>
        <dbReference type="EMBL" id="KAG0437816.1"/>
    </source>
</evidence>
<evidence type="ECO:0000313" key="2">
    <source>
        <dbReference type="Proteomes" id="UP000805193"/>
    </source>
</evidence>
<comment type="caution">
    <text evidence="1">The sequence shown here is derived from an EMBL/GenBank/DDBJ whole genome shotgun (WGS) entry which is preliminary data.</text>
</comment>
<dbReference type="Proteomes" id="UP000805193">
    <property type="component" value="Unassembled WGS sequence"/>
</dbReference>